<accession>A0ACC2JAA4</accession>
<keyword evidence="2" id="KW-1185">Reference proteome</keyword>
<protein>
    <submittedName>
        <fullName evidence="1">Uncharacterized protein</fullName>
    </submittedName>
</protein>
<evidence type="ECO:0000313" key="2">
    <source>
        <dbReference type="Proteomes" id="UP001153334"/>
    </source>
</evidence>
<comment type="caution">
    <text evidence="1">The sequence shown here is derived from an EMBL/GenBank/DDBJ whole genome shotgun (WGS) entry which is preliminary data.</text>
</comment>
<organism evidence="1 2">
    <name type="scientific">Nemania bipapillata</name>
    <dbReference type="NCBI Taxonomy" id="110536"/>
    <lineage>
        <taxon>Eukaryota</taxon>
        <taxon>Fungi</taxon>
        <taxon>Dikarya</taxon>
        <taxon>Ascomycota</taxon>
        <taxon>Pezizomycotina</taxon>
        <taxon>Sordariomycetes</taxon>
        <taxon>Xylariomycetidae</taxon>
        <taxon>Xylariales</taxon>
        <taxon>Xylariaceae</taxon>
        <taxon>Nemania</taxon>
    </lineage>
</organism>
<gene>
    <name evidence="1" type="ORF">ONZ43_g121</name>
</gene>
<proteinExistence type="predicted"/>
<name>A0ACC2JAA4_9PEZI</name>
<dbReference type="Proteomes" id="UP001153334">
    <property type="component" value="Unassembled WGS sequence"/>
</dbReference>
<dbReference type="EMBL" id="JAPESX010000012">
    <property type="protein sequence ID" value="KAJ8124078.1"/>
    <property type="molecule type" value="Genomic_DNA"/>
</dbReference>
<reference evidence="1" key="1">
    <citation type="submission" date="2022-11" db="EMBL/GenBank/DDBJ databases">
        <title>Genome Sequence of Nemania bipapillata.</title>
        <authorList>
            <person name="Buettner E."/>
        </authorList>
    </citation>
    <scope>NUCLEOTIDE SEQUENCE</scope>
    <source>
        <strain evidence="1">CP14</strain>
    </source>
</reference>
<sequence>MGADPPESNQAVLDGTVREKPPASAVADATTKEEQAEQDAKLRPEREATFGDYLRVFKYARGWDLPLLAVAGVAAAGSGVTLPLVNIIFGRLVSDFNGYFLVPPTTTRDEFQASLNRNALYLFLLFLGRFILAYTNKFAYRMIGIRMSAAIRLDYLRCLFGQTIHVLDSMPPGSAAGTITTTANTLQLGISEKLGTLIEYTSTIIAAIVIAFTYSWSQALVTSAVLVFISLVLSVLLPFILKGTTRLNKAETKSSSIASETFSSIRMVTACGAEERMAKRFAVWVAAGELKDPDVTATDDIVFKDVDFAYPSRPHVKVLDQLNLTIEAGKLTAIVGPSGSGKSTIVGLVERWYTLHDQHIIAKAIDKEQKKKEEKKKNKKKKKGDSNDTDDEEPPAESENSGPIIELKGSISTSGHELDKINLKWWRSQIGLVQQEPFLFNDTVQNNVAYGLIGSELQNETEERKRELVKEACKEAFADEFIDRLPDGYDTIVGDSGMKLSGGQRQRICIARAIIKRPKILILDEATSAIDVRGERIVQAALDRVSQGRTTITIAHRLSTIKKADTIVVLKKGKVVEKGTHEGLLQNDNGVYYGLVHAQQLSLGEPTEASDSEGPEEENIEAILSREKSAAISDFADEPRPEGWKERGLFGSFGKLLYEQRSRFPSYVIIIIAAAGAGSGAPLQAWLFAKIIVVFQYIGDIPKFTSEANFWSLIWVILGIGVGLSYFILTFVATTLAYHVSSTYRQQYFEGILYQKTSFYDDEKNSTGTLTARVGGDPKQLEELLGTNMALVYTSFFTLIGALAIAYAFGWKLALVATTVTAPLGILAGYWRFKYELEFEKMNSAVFAESSQFAAEAISAFRTVSSLILEDTINDRYNGLLTSHVSVAFRKSIFRTFVFAFSDSVSLAVQALIFWYGGTLLASHEYMLLNFFVCYIAVIQGAEGAGQGFSFGPNAAQATAAANRILSIRESRKRDNSFETGDIPDSDGGIKIELKDVHFRYPSRNVSVFKGINITIEKGQFAALVGASGCGKTSIISLLERFYEVQRGQILANGVDISSVDVYEYRKKLSLVAQEATLFQGTLRENILLGVDPDSISEEQLHAVCRDASIHDFIVSLPDGYNTEIGSRGVSLSGGQKQRIAIARALIRQPNVLLLDEATSSLDSESEKLVQAAFERAANGRTMVVVAHRLATVQNADVIFVLGEGKVLEQGSHVELLKKRGVYWNMCQSQALDSGDSYSTTNSWIGSAAPSTSNPIGNPSFPGQTTSGGLNWVGQAIGKLNTSLVFAYDLAVTGATTDKEIVDTYAQYNFDDQVETLFSTYLTGSLAPWGSSSNVLAAIFCGINDVGESFWDGVSAPIDTILDRYFGLLGELYADGLRNYVLFTIPPFDRAPAIIYQPAAMVASLQSDIKTYNAQLATRLATFKATHSGVTAQLFDTAPTFTTVLNNPTAYGAPDATCVNGDGKSCLWADTYHPGLVIHELLAEALVKAVNFF</sequence>
<evidence type="ECO:0000313" key="1">
    <source>
        <dbReference type="EMBL" id="KAJ8124078.1"/>
    </source>
</evidence>